<gene>
    <name evidence="3" type="ORF">OO013_05165</name>
</gene>
<evidence type="ECO:0000259" key="2">
    <source>
        <dbReference type="Pfam" id="PF13298"/>
    </source>
</evidence>
<reference evidence="3 4" key="1">
    <citation type="submission" date="2022-11" db="EMBL/GenBank/DDBJ databases">
        <title>The characterization of three novel Bacteroidetes species and genomic analysis of their roles in tidal elemental geochemical cycles.</title>
        <authorList>
            <person name="Ma K."/>
        </authorList>
    </citation>
    <scope>NUCLEOTIDE SEQUENCE [LARGE SCALE GENOMIC DNA]</scope>
    <source>
        <strain evidence="3 4">M17</strain>
    </source>
</reference>
<dbReference type="Pfam" id="PF13298">
    <property type="entry name" value="LigD_N"/>
    <property type="match status" value="1"/>
</dbReference>
<dbReference type="RefSeq" id="WP_266055618.1">
    <property type="nucleotide sequence ID" value="NZ_JAPFQN010000003.1"/>
</dbReference>
<dbReference type="Proteomes" id="UP001209885">
    <property type="component" value="Unassembled WGS sequence"/>
</dbReference>
<feature type="region of interest" description="Disordered" evidence="1">
    <location>
        <begin position="1"/>
        <end position="37"/>
    </location>
</feature>
<comment type="caution">
    <text evidence="3">The sequence shown here is derived from an EMBL/GenBank/DDBJ whole genome shotgun (WGS) entry which is preliminary data.</text>
</comment>
<name>A0ABT3RN54_9BACT</name>
<evidence type="ECO:0000313" key="3">
    <source>
        <dbReference type="EMBL" id="MCX2743243.1"/>
    </source>
</evidence>
<dbReference type="NCBIfam" id="TIGR02777">
    <property type="entry name" value="LigD_PE_dom"/>
    <property type="match status" value="1"/>
</dbReference>
<dbReference type="InterPro" id="IPR014144">
    <property type="entry name" value="LigD_PE_domain"/>
</dbReference>
<keyword evidence="4" id="KW-1185">Reference proteome</keyword>
<evidence type="ECO:0000256" key="1">
    <source>
        <dbReference type="SAM" id="MobiDB-lite"/>
    </source>
</evidence>
<proteinExistence type="predicted"/>
<dbReference type="EMBL" id="JAPFQN010000003">
    <property type="protein sequence ID" value="MCX2743243.1"/>
    <property type="molecule type" value="Genomic_DNA"/>
</dbReference>
<protein>
    <submittedName>
        <fullName evidence="3">DNA ligase</fullName>
    </submittedName>
</protein>
<feature type="compositionally biased region" description="Basic and acidic residues" evidence="1">
    <location>
        <begin position="180"/>
        <end position="193"/>
    </location>
</feature>
<feature type="domain" description="DNA ligase D 3'-phosphoesterase" evidence="2">
    <location>
        <begin position="38"/>
        <end position="150"/>
    </location>
</feature>
<accession>A0ABT3RN54</accession>
<sequence>MGKEKDDLKNYKEKRNTKKSGEPEAKKSKSDKNRFSFQKHDAQNLHYDFRLECDGVLKSWAIPKGPSTDTSEKRLAIRTEDHPVDYIHFEGKIPEGEYGAGPVLLWDKGTYKNITEKDDEIKDLKKAIEDGHFMVDLDGEKIKGGYAFTRTDKDEGQWLMVKMDDDKADARRNPTSTEPESVKSGKKIEDIDD</sequence>
<feature type="region of interest" description="Disordered" evidence="1">
    <location>
        <begin position="162"/>
        <end position="193"/>
    </location>
</feature>
<dbReference type="GO" id="GO:0016874">
    <property type="term" value="F:ligase activity"/>
    <property type="evidence" value="ECO:0007669"/>
    <property type="project" value="UniProtKB-KW"/>
</dbReference>
<dbReference type="PANTHER" id="PTHR39465">
    <property type="entry name" value="DNA LIGASE D, 3'-PHOSPHOESTERASE DOMAIN"/>
    <property type="match status" value="1"/>
</dbReference>
<evidence type="ECO:0000313" key="4">
    <source>
        <dbReference type="Proteomes" id="UP001209885"/>
    </source>
</evidence>
<feature type="compositionally biased region" description="Basic and acidic residues" evidence="1">
    <location>
        <begin position="162"/>
        <end position="172"/>
    </location>
</feature>
<organism evidence="3 4">
    <name type="scientific">Mangrovivirga halotolerans</name>
    <dbReference type="NCBI Taxonomy" id="2993936"/>
    <lineage>
        <taxon>Bacteria</taxon>
        <taxon>Pseudomonadati</taxon>
        <taxon>Bacteroidota</taxon>
        <taxon>Cytophagia</taxon>
        <taxon>Cytophagales</taxon>
        <taxon>Mangrovivirgaceae</taxon>
        <taxon>Mangrovivirga</taxon>
    </lineage>
</organism>
<keyword evidence="3" id="KW-0436">Ligase</keyword>
<dbReference type="PANTHER" id="PTHR39465:SF1">
    <property type="entry name" value="DNA LIGASE D 3'-PHOSPHOESTERASE DOMAIN-CONTAINING PROTEIN"/>
    <property type="match status" value="1"/>
</dbReference>